<dbReference type="InterPro" id="IPR032033">
    <property type="entry name" value="Cytochrome_P460"/>
</dbReference>
<proteinExistence type="predicted"/>
<accession>A0A4Y7U921</accession>
<dbReference type="EMBL" id="SLWA01000009">
    <property type="protein sequence ID" value="TCN53134.1"/>
    <property type="molecule type" value="Genomic_DNA"/>
</dbReference>
<dbReference type="InterPro" id="IPR038142">
    <property type="entry name" value="Cytochrome_P460_sp"/>
</dbReference>
<keyword evidence="4" id="KW-1185">Reference proteome</keyword>
<organism evidence="3 5">
    <name type="scientific">Flavobacterium circumlabens</name>
    <dbReference type="NCBI Taxonomy" id="2133765"/>
    <lineage>
        <taxon>Bacteria</taxon>
        <taxon>Pseudomonadati</taxon>
        <taxon>Bacteroidota</taxon>
        <taxon>Flavobacteriia</taxon>
        <taxon>Flavobacteriales</taxon>
        <taxon>Flavobacteriaceae</taxon>
        <taxon>Flavobacterium</taxon>
    </lineage>
</organism>
<dbReference type="Proteomes" id="UP000295270">
    <property type="component" value="Unassembled WGS sequence"/>
</dbReference>
<dbReference type="RefSeq" id="WP_132037537.1">
    <property type="nucleotide sequence ID" value="NZ_QWDN01000009.1"/>
</dbReference>
<reference evidence="2" key="3">
    <citation type="submission" date="2019-03" db="EMBL/GenBank/DDBJ databases">
        <authorList>
            <person name="Whitman W."/>
            <person name="Huntemann M."/>
            <person name="Clum A."/>
            <person name="Pillay M."/>
            <person name="Palaniappan K."/>
            <person name="Varghese N."/>
            <person name="Mikhailova N."/>
            <person name="Stamatis D."/>
            <person name="Reddy T."/>
            <person name="Daum C."/>
            <person name="Shapiro N."/>
            <person name="Ivanova N."/>
            <person name="Kyrpides N."/>
            <person name="Woyke T."/>
        </authorList>
    </citation>
    <scope>NUCLEOTIDE SEQUENCE</scope>
    <source>
        <strain evidence="2">P5626</strain>
    </source>
</reference>
<evidence type="ECO:0000313" key="4">
    <source>
        <dbReference type="Proteomes" id="UP000295270"/>
    </source>
</evidence>
<dbReference type="OrthoDB" id="196738at2"/>
<evidence type="ECO:0000259" key="1">
    <source>
        <dbReference type="SMART" id="SM01235"/>
    </source>
</evidence>
<dbReference type="EMBL" id="QWDN01000009">
    <property type="protein sequence ID" value="TEB42319.1"/>
    <property type="molecule type" value="Genomic_DNA"/>
</dbReference>
<evidence type="ECO:0000313" key="3">
    <source>
        <dbReference type="EMBL" id="TEB42319.1"/>
    </source>
</evidence>
<name>A0A4Y7U921_9FLAO</name>
<dbReference type="Pfam" id="PF14376">
    <property type="entry name" value="Haem_bd"/>
    <property type="match status" value="1"/>
</dbReference>
<dbReference type="InterPro" id="IPR025992">
    <property type="entry name" value="Haem-bd"/>
</dbReference>
<reference evidence="2 4" key="1">
    <citation type="journal article" date="2015" name="Stand. Genomic Sci.">
        <title>Genomic Encyclopedia of Bacterial and Archaeal Type Strains, Phase III: the genomes of soil and plant-associated and newly described type strains.</title>
        <authorList>
            <person name="Whitman W.B."/>
            <person name="Woyke T."/>
            <person name="Klenk H.P."/>
            <person name="Zhou Y."/>
            <person name="Lilburn T.G."/>
            <person name="Beck B.J."/>
            <person name="De Vos P."/>
            <person name="Vandamme P."/>
            <person name="Eisen J.A."/>
            <person name="Garrity G."/>
            <person name="Hugenholtz P."/>
            <person name="Kyrpides N.C."/>
        </authorList>
    </citation>
    <scope>NUCLEOTIDE SEQUENCE [LARGE SCALE GENOMIC DNA]</scope>
    <source>
        <strain evidence="2 4">P5626</strain>
    </source>
</reference>
<dbReference type="Pfam" id="PF16694">
    <property type="entry name" value="Cytochrome_P460"/>
    <property type="match status" value="1"/>
</dbReference>
<protein>
    <submittedName>
        <fullName evidence="3">Cytochrome P460</fullName>
    </submittedName>
</protein>
<dbReference type="Proteomes" id="UP000298340">
    <property type="component" value="Unassembled WGS sequence"/>
</dbReference>
<dbReference type="CDD" id="cd20753">
    <property type="entry name" value="cyt_P460_Mc-like"/>
    <property type="match status" value="1"/>
</dbReference>
<gene>
    <name evidence="3" type="ORF">D0809_20695</name>
    <name evidence="2" type="ORF">EV142_109117</name>
</gene>
<feature type="domain" description="Haem-binding" evidence="1">
    <location>
        <begin position="12"/>
        <end position="143"/>
    </location>
</feature>
<evidence type="ECO:0000313" key="5">
    <source>
        <dbReference type="Proteomes" id="UP000298340"/>
    </source>
</evidence>
<sequence>MKKGIKIIVIMLLAFIALQFWKPAEIEYSTPTKNLTNVPDEVNTILRNSCFDCHSNTTNLSWFDKITPANFIVSSHITDGRKALNFSNWDDLDKQKQNSILFYAFNKILSGEMPLKSYTALHPSAKLDDRSVAVLKNYVTSIAARKTNPQKPLPSNAKDNDNIVLNNTISDYSKVKPSPNKISYIPNFRNWKAVSTSDRFDNVSMRIIFGNSIAVKAIEEHQTNPWPDGAIFAKTAWKQKTETDGTVSAGEFIQVEFMIKDAKKYKSTKGWGWARWKGNNLKPYGDNANFDQECIACHNPVKNNDYVFTTPLHLDSNTFNIYTKSK</sequence>
<dbReference type="SMART" id="SM01235">
    <property type="entry name" value="Haem_bd"/>
    <property type="match status" value="1"/>
</dbReference>
<dbReference type="AlphaFoldDB" id="A0A4Y7U921"/>
<reference evidence="3 5" key="2">
    <citation type="journal article" date="2018" name="Syst. Appl. Microbiol.">
        <title>Flavobacterium circumlabens sp. nov. and Flavobacterium cupreum sp. nov., two psychrotrophic species isolated from Antarctic environmental samples.</title>
        <authorList>
            <person name="Kralova S."/>
            <person name="Busse H.J."/>
            <person name="Svec P."/>
            <person name="Maslanova I."/>
            <person name="Stankova E."/>
            <person name="Bartak M."/>
            <person name="Sedlacek I."/>
        </authorList>
    </citation>
    <scope>NUCLEOTIDE SEQUENCE [LARGE SCALE GENOMIC DNA]</scope>
    <source>
        <strain evidence="3 5">CCM 8828</strain>
    </source>
</reference>
<dbReference type="Gene3D" id="3.50.70.20">
    <property type="entry name" value="Cytochrome P460"/>
    <property type="match status" value="1"/>
</dbReference>
<comment type="caution">
    <text evidence="3">The sequence shown here is derived from an EMBL/GenBank/DDBJ whole genome shotgun (WGS) entry which is preliminary data.</text>
</comment>
<evidence type="ECO:0000313" key="2">
    <source>
        <dbReference type="EMBL" id="TCN53134.1"/>
    </source>
</evidence>